<dbReference type="EMBL" id="PYSV01000005">
    <property type="protein sequence ID" value="PTA68536.1"/>
    <property type="molecule type" value="Genomic_DNA"/>
</dbReference>
<comment type="caution">
    <text evidence="1">The sequence shown here is derived from an EMBL/GenBank/DDBJ whole genome shotgun (WGS) entry which is preliminary data.</text>
</comment>
<gene>
    <name evidence="1" type="ORF">C8263_06990</name>
</gene>
<sequence>MANESKKAKLDLQALELTDDGKVVIDDPELFAALSDLKATGQMDEEGITDINIYKCGSAAL</sequence>
<proteinExistence type="predicted"/>
<accession>A0A2T3W9G4</accession>
<reference evidence="1 2" key="1">
    <citation type="submission" date="2018-03" db="EMBL/GenBank/DDBJ databases">
        <title>Draft genome of Deinococcus sp. OD32.</title>
        <authorList>
            <person name="Wang X.-P."/>
            <person name="Du Z.-J."/>
        </authorList>
    </citation>
    <scope>NUCLEOTIDE SEQUENCE [LARGE SCALE GENOMIC DNA]</scope>
    <source>
        <strain evidence="1 2">OD32</strain>
    </source>
</reference>
<evidence type="ECO:0000313" key="2">
    <source>
        <dbReference type="Proteomes" id="UP000240317"/>
    </source>
</evidence>
<dbReference type="AlphaFoldDB" id="A0A2T3W9G4"/>
<protein>
    <submittedName>
        <fullName evidence="1">Uncharacterized protein</fullName>
    </submittedName>
</protein>
<dbReference type="OrthoDB" id="9931377at2"/>
<organism evidence="1 2">
    <name type="scientific">Deinococcus arcticus</name>
    <dbReference type="NCBI Taxonomy" id="2136176"/>
    <lineage>
        <taxon>Bacteria</taxon>
        <taxon>Thermotogati</taxon>
        <taxon>Deinococcota</taxon>
        <taxon>Deinococci</taxon>
        <taxon>Deinococcales</taxon>
        <taxon>Deinococcaceae</taxon>
        <taxon>Deinococcus</taxon>
    </lineage>
</organism>
<evidence type="ECO:0000313" key="1">
    <source>
        <dbReference type="EMBL" id="PTA68536.1"/>
    </source>
</evidence>
<keyword evidence="2" id="KW-1185">Reference proteome</keyword>
<dbReference type="Proteomes" id="UP000240317">
    <property type="component" value="Unassembled WGS sequence"/>
</dbReference>
<dbReference type="RefSeq" id="WP_107137410.1">
    <property type="nucleotide sequence ID" value="NZ_PYSV01000005.1"/>
</dbReference>
<name>A0A2T3W9G4_9DEIO</name>